<protein>
    <submittedName>
        <fullName evidence="3">Rgp1-domain-containing protein</fullName>
    </submittedName>
</protein>
<reference evidence="3" key="2">
    <citation type="submission" date="2020-04" db="EMBL/GenBank/DDBJ databases">
        <authorList>
            <consortium name="NCBI Genome Project"/>
        </authorList>
    </citation>
    <scope>NUCLEOTIDE SEQUENCE</scope>
    <source>
        <strain evidence="3">CBS 342.82</strain>
    </source>
</reference>
<feature type="compositionally biased region" description="Low complexity" evidence="1">
    <location>
        <begin position="574"/>
        <end position="584"/>
    </location>
</feature>
<gene>
    <name evidence="3" type="ORF">K489DRAFT_312347</name>
</gene>
<organism evidence="3">
    <name type="scientific">Dissoconium aciculare CBS 342.82</name>
    <dbReference type="NCBI Taxonomy" id="1314786"/>
    <lineage>
        <taxon>Eukaryota</taxon>
        <taxon>Fungi</taxon>
        <taxon>Dikarya</taxon>
        <taxon>Ascomycota</taxon>
        <taxon>Pezizomycotina</taxon>
        <taxon>Dothideomycetes</taxon>
        <taxon>Dothideomycetidae</taxon>
        <taxon>Mycosphaerellales</taxon>
        <taxon>Dissoconiaceae</taxon>
        <taxon>Dissoconium</taxon>
    </lineage>
</organism>
<keyword evidence="2" id="KW-1185">Reference proteome</keyword>
<reference evidence="3" key="3">
    <citation type="submission" date="2025-08" db="UniProtKB">
        <authorList>
            <consortium name="RefSeq"/>
        </authorList>
    </citation>
    <scope>IDENTIFICATION</scope>
    <source>
        <strain evidence="3">CBS 342.82</strain>
    </source>
</reference>
<dbReference type="OrthoDB" id="1918at2759"/>
<dbReference type="InterPro" id="IPR014848">
    <property type="entry name" value="Rgp1"/>
</dbReference>
<evidence type="ECO:0000313" key="3">
    <source>
        <dbReference type="RefSeq" id="XP_033463334.1"/>
    </source>
</evidence>
<feature type="compositionally biased region" description="Low complexity" evidence="1">
    <location>
        <begin position="621"/>
        <end position="636"/>
    </location>
</feature>
<dbReference type="AlphaFoldDB" id="A0A6J3MEI8"/>
<dbReference type="RefSeq" id="XP_033463334.1">
    <property type="nucleotide sequence ID" value="XM_033600852.1"/>
</dbReference>
<feature type="compositionally biased region" description="Polar residues" evidence="1">
    <location>
        <begin position="368"/>
        <end position="380"/>
    </location>
</feature>
<feature type="region of interest" description="Disordered" evidence="1">
    <location>
        <begin position="619"/>
        <end position="640"/>
    </location>
</feature>
<accession>A0A6J3MEI8</accession>
<dbReference type="Proteomes" id="UP000504637">
    <property type="component" value="Unplaced"/>
</dbReference>
<feature type="compositionally biased region" description="Polar residues" evidence="1">
    <location>
        <begin position="281"/>
        <end position="346"/>
    </location>
</feature>
<dbReference type="InterPro" id="IPR014752">
    <property type="entry name" value="Arrestin-like_C"/>
</dbReference>
<name>A0A6J3MEI8_9PEZI</name>
<proteinExistence type="predicted"/>
<dbReference type="Pfam" id="PF08737">
    <property type="entry name" value="Rgp1"/>
    <property type="match status" value="1"/>
</dbReference>
<feature type="region of interest" description="Disordered" evidence="1">
    <location>
        <begin position="574"/>
        <end position="602"/>
    </location>
</feature>
<feature type="compositionally biased region" description="Polar residues" evidence="1">
    <location>
        <begin position="78"/>
        <end position="96"/>
    </location>
</feature>
<dbReference type="GeneID" id="54358652"/>
<feature type="region of interest" description="Disordered" evidence="1">
    <location>
        <begin position="231"/>
        <end position="381"/>
    </location>
</feature>
<evidence type="ECO:0000313" key="2">
    <source>
        <dbReference type="Proteomes" id="UP000504637"/>
    </source>
</evidence>
<feature type="region of interest" description="Disordered" evidence="1">
    <location>
        <begin position="52"/>
        <end position="102"/>
    </location>
</feature>
<reference evidence="3" key="1">
    <citation type="submission" date="2020-01" db="EMBL/GenBank/DDBJ databases">
        <authorList>
            <consortium name="DOE Joint Genome Institute"/>
            <person name="Haridas S."/>
            <person name="Albert R."/>
            <person name="Binder M."/>
            <person name="Bloem J."/>
            <person name="Labutti K."/>
            <person name="Salamov A."/>
            <person name="Andreopoulos B."/>
            <person name="Baker S.E."/>
            <person name="Barry K."/>
            <person name="Bills G."/>
            <person name="Bluhm B.H."/>
            <person name="Cannon C."/>
            <person name="Castanera R."/>
            <person name="Culley D.E."/>
            <person name="Daum C."/>
            <person name="Ezra D."/>
            <person name="Gonzalez J.B."/>
            <person name="Henrissat B."/>
            <person name="Kuo A."/>
            <person name="Liang C."/>
            <person name="Lipzen A."/>
            <person name="Lutzoni F."/>
            <person name="Magnuson J."/>
            <person name="Mondo S."/>
            <person name="Nolan M."/>
            <person name="Ohm R."/>
            <person name="Pangilinan J."/>
            <person name="Park H.-J."/>
            <person name="Ramirez L."/>
            <person name="Alfaro M."/>
            <person name="Sun H."/>
            <person name="Tritt A."/>
            <person name="Yoshinaga Y."/>
            <person name="Zwiers L.-H."/>
            <person name="Turgeon B.G."/>
            <person name="Goodwin S.B."/>
            <person name="Spatafora J.W."/>
            <person name="Crous P.W."/>
            <person name="Grigoriev I.V."/>
        </authorList>
    </citation>
    <scope>NUCLEOTIDE SEQUENCE</scope>
    <source>
        <strain evidence="3">CBS 342.82</strain>
    </source>
</reference>
<dbReference type="PANTHER" id="PTHR12507">
    <property type="entry name" value="REDUCED GROWTH PHENOTYPE 1 RGP1, YEAST -RELATED"/>
    <property type="match status" value="1"/>
</dbReference>
<evidence type="ECO:0000256" key="1">
    <source>
        <dbReference type="SAM" id="MobiDB-lite"/>
    </source>
</evidence>
<dbReference type="Gene3D" id="2.60.40.640">
    <property type="match status" value="1"/>
</dbReference>
<feature type="compositionally biased region" description="Basic and acidic residues" evidence="1">
    <location>
        <begin position="52"/>
        <end position="64"/>
    </location>
</feature>
<feature type="region of interest" description="Disordered" evidence="1">
    <location>
        <begin position="147"/>
        <end position="217"/>
    </location>
</feature>
<sequence length="886" mass="94806">MPAATAEPSNIRAFVHWNRPTIYAGEEIECIITFKNIARSLNHAGRARDRVKATENGSLRDSRRASYAQSIAVPSRKGSVSTNISSVVRTPSQTQLGKGHRPTLSLNVVSASSRSLPQAANAISSPAVGTKAAKSHGRTLSIISIGGESPAEIRSPPSAGYGRRSGGHVRSASLQHVPRAGLPPSSPAIAFSSPRQPSPLYETISPTSTPEPSAHQLPIRPARRKAGIVSAGNTPQIARRPSLKQKGSAESSGSAFKFPAEPSNADSLNPSEIEMPKPARTPNNMHSSQTRHFQPRPTSESWSHPANNLNPLTRVMSESSTDGTPRSSSEIYTMSNASDETLTSEVPSHLHVGGRRGPKGSSWGGGQHSRQASRSPQTRPADQETLMMAYAQTRGHFTLDGSLVNADPFEEVKRKGVQGGGGVIGVERSKRSSGIFGSFGWGNLGESLGGLLGNDEMSSMAQMKATAGTKEIPLLSTPQSLLFVDLKLAPGESRSYSYRFTLPHGLPPTYRGRSIKVSYHLSLGVQRPEGQATRHVEIPFRVLGSYDSRGEALSHDLMQPYVLLQDAARTMTISPDVNSSSSSWPPFPSRLEPKRPVKPPAQGFEDFLRYTERLLEMSHDPSNSSSALLSPTSPSAQNLPVSRQGSIADLAPATAREAIDFAIMRSNIINGQPKSVATNNTSAGNRPLPSSANRFNIARAGQPISVLTLLRPAFRLGEAVTGILDFTTPIGTSALAIPASTYSILIELESFEEIDPSLAIRSGTSITRLSRKVHAAMRENVLYARRVAFHLAVPAAASPSFLTTGVSLSWRLRVEFTTQRAPATGATHHQQLPTTLLEILGSDERGTTFLAKEHLVADSFEIAVPLRVYGAIGIDAGATETEALEV</sequence>